<feature type="region of interest" description="Disordered" evidence="1">
    <location>
        <begin position="206"/>
        <end position="254"/>
    </location>
</feature>
<evidence type="ECO:0000313" key="2">
    <source>
        <dbReference type="EMBL" id="KDO21511.1"/>
    </source>
</evidence>
<name>A0A067C4M6_SAPPC</name>
<dbReference type="OMA" id="HIGRMSI"/>
<dbReference type="VEuPathDB" id="FungiDB:SPRG_12475"/>
<accession>A0A067C4M6</accession>
<dbReference type="GeneID" id="24134430"/>
<reference evidence="2 3" key="1">
    <citation type="journal article" date="2013" name="PLoS Genet.">
        <title>Distinctive expansion of potential virulence genes in the genome of the oomycete fish pathogen Saprolegnia parasitica.</title>
        <authorList>
            <person name="Jiang R.H."/>
            <person name="de Bruijn I."/>
            <person name="Haas B.J."/>
            <person name="Belmonte R."/>
            <person name="Lobach L."/>
            <person name="Christie J."/>
            <person name="van den Ackerveken G."/>
            <person name="Bottin A."/>
            <person name="Bulone V."/>
            <person name="Diaz-Moreno S.M."/>
            <person name="Dumas B."/>
            <person name="Fan L."/>
            <person name="Gaulin E."/>
            <person name="Govers F."/>
            <person name="Grenville-Briggs L.J."/>
            <person name="Horner N.R."/>
            <person name="Levin J.Z."/>
            <person name="Mammella M."/>
            <person name="Meijer H.J."/>
            <person name="Morris P."/>
            <person name="Nusbaum C."/>
            <person name="Oome S."/>
            <person name="Phillips A.J."/>
            <person name="van Rooyen D."/>
            <person name="Rzeszutek E."/>
            <person name="Saraiva M."/>
            <person name="Secombes C.J."/>
            <person name="Seidl M.F."/>
            <person name="Snel B."/>
            <person name="Stassen J.H."/>
            <person name="Sykes S."/>
            <person name="Tripathy S."/>
            <person name="van den Berg H."/>
            <person name="Vega-Arreguin J.C."/>
            <person name="Wawra S."/>
            <person name="Young S.K."/>
            <person name="Zeng Q."/>
            <person name="Dieguez-Uribeondo J."/>
            <person name="Russ C."/>
            <person name="Tyler B.M."/>
            <person name="van West P."/>
        </authorList>
    </citation>
    <scope>NUCLEOTIDE SEQUENCE [LARGE SCALE GENOMIC DNA]</scope>
    <source>
        <strain evidence="2 3">CBS 223.65</strain>
    </source>
</reference>
<dbReference type="EMBL" id="KK583286">
    <property type="protein sequence ID" value="KDO21511.1"/>
    <property type="molecule type" value="Genomic_DNA"/>
</dbReference>
<feature type="compositionally biased region" description="Basic residues" evidence="1">
    <location>
        <begin position="224"/>
        <end position="236"/>
    </location>
</feature>
<sequence>MARTKSKSKTKTAPTERAGPFTPQEVLYVEQVAEDFRRGLIDDVPHGTHLRQYLSMLLRCQPMRLSKRFIMSSNTLGLCIYNDAWYDGTTDKAVAAARREALRIDFEQSVLASAPYVPTKKAKPSKAPERTLPARQKKRKAIVVSYPENEFDLGDHIGRMSIHRLLASTTKKKRRVSTQEAMHLMSFARRLRDKVAAEPPVVVFEPPTTQRRTRSRAKVEVEKTKRKRSHTKRRTSRPWDSSSASSADEAETAVARPWEAPYRDLKALEFSFRKRTRSAVSYNEAGDDDDDGDEPVAPQAPAMQMAAIYRLHKALAPTWSNASHTDDELMEDGESPLVAAADGVMATPVGAPTTITNDDDEVVANTDDDAVDDESQEGLTDDDEPAFAAFAPSASDAYLALETVDLDSFEAMDFEHNLFEKVTKIDVDISTTMDAFEMDILTDLSSDLVELEAPSVVAWTL</sequence>
<feature type="region of interest" description="Disordered" evidence="1">
    <location>
        <begin position="1"/>
        <end position="20"/>
    </location>
</feature>
<feature type="region of interest" description="Disordered" evidence="1">
    <location>
        <begin position="119"/>
        <end position="138"/>
    </location>
</feature>
<gene>
    <name evidence="2" type="ORF">SPRG_12475</name>
</gene>
<dbReference type="OrthoDB" id="84848at2759"/>
<dbReference type="RefSeq" id="XP_012207778.1">
    <property type="nucleotide sequence ID" value="XM_012352388.1"/>
</dbReference>
<evidence type="ECO:0000313" key="3">
    <source>
        <dbReference type="Proteomes" id="UP000030745"/>
    </source>
</evidence>
<dbReference type="AlphaFoldDB" id="A0A067C4M6"/>
<feature type="compositionally biased region" description="Low complexity" evidence="1">
    <location>
        <begin position="240"/>
        <end position="254"/>
    </location>
</feature>
<proteinExistence type="predicted"/>
<dbReference type="Proteomes" id="UP000030745">
    <property type="component" value="Unassembled WGS sequence"/>
</dbReference>
<organism evidence="2 3">
    <name type="scientific">Saprolegnia parasitica (strain CBS 223.65)</name>
    <dbReference type="NCBI Taxonomy" id="695850"/>
    <lineage>
        <taxon>Eukaryota</taxon>
        <taxon>Sar</taxon>
        <taxon>Stramenopiles</taxon>
        <taxon>Oomycota</taxon>
        <taxon>Saprolegniomycetes</taxon>
        <taxon>Saprolegniales</taxon>
        <taxon>Saprolegniaceae</taxon>
        <taxon>Saprolegnia</taxon>
    </lineage>
</organism>
<feature type="compositionally biased region" description="Basic residues" evidence="1">
    <location>
        <begin position="1"/>
        <end position="10"/>
    </location>
</feature>
<protein>
    <submittedName>
        <fullName evidence="2">Uncharacterized protein</fullName>
    </submittedName>
</protein>
<dbReference type="PANTHER" id="PTHR35213">
    <property type="entry name" value="RING-TYPE DOMAIN-CONTAINING PROTEIN-RELATED"/>
    <property type="match status" value="1"/>
</dbReference>
<evidence type="ECO:0000256" key="1">
    <source>
        <dbReference type="SAM" id="MobiDB-lite"/>
    </source>
</evidence>
<dbReference type="KEGG" id="spar:SPRG_12475"/>
<keyword evidence="3" id="KW-1185">Reference proteome</keyword>